<dbReference type="AlphaFoldDB" id="A0AAV4VJR9"/>
<comment type="caution">
    <text evidence="1">The sequence shown here is derived from an EMBL/GenBank/DDBJ whole genome shotgun (WGS) entry which is preliminary data.</text>
</comment>
<reference evidence="1 2" key="1">
    <citation type="submission" date="2021-06" db="EMBL/GenBank/DDBJ databases">
        <title>Caerostris extrusa draft genome.</title>
        <authorList>
            <person name="Kono N."/>
            <person name="Arakawa K."/>
        </authorList>
    </citation>
    <scope>NUCLEOTIDE SEQUENCE [LARGE SCALE GENOMIC DNA]</scope>
</reference>
<organism evidence="1 2">
    <name type="scientific">Caerostris extrusa</name>
    <name type="common">Bark spider</name>
    <name type="synonym">Caerostris bankana</name>
    <dbReference type="NCBI Taxonomy" id="172846"/>
    <lineage>
        <taxon>Eukaryota</taxon>
        <taxon>Metazoa</taxon>
        <taxon>Ecdysozoa</taxon>
        <taxon>Arthropoda</taxon>
        <taxon>Chelicerata</taxon>
        <taxon>Arachnida</taxon>
        <taxon>Araneae</taxon>
        <taxon>Araneomorphae</taxon>
        <taxon>Entelegynae</taxon>
        <taxon>Araneoidea</taxon>
        <taxon>Araneidae</taxon>
        <taxon>Caerostris</taxon>
    </lineage>
</organism>
<dbReference type="Proteomes" id="UP001054945">
    <property type="component" value="Unassembled WGS sequence"/>
</dbReference>
<name>A0AAV4VJR9_CAEEX</name>
<sequence>MLSLSQRRDGIAFFLSSSNGTSSVSSCENTETFTILFRQFGTIEQSCVSRDYGEDGRKCCHGNIEDSGNFSKAIVMRRIGRILGSGMVPEEPCHSPPLIRLFHLLIVIFYLLD</sequence>
<dbReference type="PROSITE" id="PS51257">
    <property type="entry name" value="PROKAR_LIPOPROTEIN"/>
    <property type="match status" value="1"/>
</dbReference>
<accession>A0AAV4VJR9</accession>
<protein>
    <submittedName>
        <fullName evidence="1">Uncharacterized protein</fullName>
    </submittedName>
</protein>
<evidence type="ECO:0000313" key="2">
    <source>
        <dbReference type="Proteomes" id="UP001054945"/>
    </source>
</evidence>
<keyword evidence="2" id="KW-1185">Reference proteome</keyword>
<gene>
    <name evidence="1" type="ORF">CEXT_22371</name>
</gene>
<dbReference type="EMBL" id="BPLR01014659">
    <property type="protein sequence ID" value="GIY70391.1"/>
    <property type="molecule type" value="Genomic_DNA"/>
</dbReference>
<proteinExistence type="predicted"/>
<evidence type="ECO:0000313" key="1">
    <source>
        <dbReference type="EMBL" id="GIY70391.1"/>
    </source>
</evidence>